<evidence type="ECO:0000256" key="4">
    <source>
        <dbReference type="ARBA" id="ARBA00023163"/>
    </source>
</evidence>
<keyword evidence="4" id="KW-0804">Transcription</keyword>
<feature type="region of interest" description="Disordered" evidence="6">
    <location>
        <begin position="33"/>
        <end position="100"/>
    </location>
</feature>
<feature type="compositionally biased region" description="Low complexity" evidence="6">
    <location>
        <begin position="36"/>
        <end position="46"/>
    </location>
</feature>
<feature type="compositionally biased region" description="Polar residues" evidence="6">
    <location>
        <begin position="47"/>
        <end position="60"/>
    </location>
</feature>
<dbReference type="EMBL" id="OZ022408">
    <property type="protein sequence ID" value="CAK9439381.1"/>
    <property type="molecule type" value="Genomic_DNA"/>
</dbReference>
<evidence type="ECO:0008006" key="9">
    <source>
        <dbReference type="Google" id="ProtNLM"/>
    </source>
</evidence>
<feature type="compositionally biased region" description="Polar residues" evidence="6">
    <location>
        <begin position="71"/>
        <end position="83"/>
    </location>
</feature>
<dbReference type="Proteomes" id="UP001497383">
    <property type="component" value="Chromosome 4"/>
</dbReference>
<feature type="region of interest" description="Disordered" evidence="6">
    <location>
        <begin position="649"/>
        <end position="682"/>
    </location>
</feature>
<reference evidence="7 8" key="1">
    <citation type="submission" date="2024-03" db="EMBL/GenBank/DDBJ databases">
        <authorList>
            <person name="Brejova B."/>
        </authorList>
    </citation>
    <scope>NUCLEOTIDE SEQUENCE [LARGE SCALE GENOMIC DNA]</scope>
    <source>
        <strain evidence="7 8">CBS 14171</strain>
    </source>
</reference>
<gene>
    <name evidence="7" type="ORF">LODBEIA_P35300</name>
</gene>
<evidence type="ECO:0000256" key="2">
    <source>
        <dbReference type="ARBA" id="ARBA00010239"/>
    </source>
</evidence>
<evidence type="ECO:0000313" key="8">
    <source>
        <dbReference type="Proteomes" id="UP001497383"/>
    </source>
</evidence>
<dbReference type="InterPro" id="IPR006939">
    <property type="entry name" value="SNF5"/>
</dbReference>
<protein>
    <recommendedName>
        <fullName evidence="9">SWI/SNF chromatin-remodeling complex subunit SNF5</fullName>
    </recommendedName>
</protein>
<organism evidence="7 8">
    <name type="scientific">Lodderomyces beijingensis</name>
    <dbReference type="NCBI Taxonomy" id="1775926"/>
    <lineage>
        <taxon>Eukaryota</taxon>
        <taxon>Fungi</taxon>
        <taxon>Dikarya</taxon>
        <taxon>Ascomycota</taxon>
        <taxon>Saccharomycotina</taxon>
        <taxon>Pichiomycetes</taxon>
        <taxon>Debaryomycetaceae</taxon>
        <taxon>Candida/Lodderomyces clade</taxon>
        <taxon>Lodderomyces</taxon>
    </lineage>
</organism>
<evidence type="ECO:0000256" key="5">
    <source>
        <dbReference type="ARBA" id="ARBA00023242"/>
    </source>
</evidence>
<keyword evidence="8" id="KW-1185">Reference proteome</keyword>
<feature type="region of interest" description="Disordered" evidence="6">
    <location>
        <begin position="117"/>
        <end position="167"/>
    </location>
</feature>
<dbReference type="Pfam" id="PF04855">
    <property type="entry name" value="SNF5"/>
    <property type="match status" value="1"/>
</dbReference>
<comment type="subcellular location">
    <subcellularLocation>
        <location evidence="1">Nucleus</location>
    </subcellularLocation>
</comment>
<dbReference type="GeneID" id="92208726"/>
<sequence>MLTPQLLASLNAQQLHAMKNNPQFQEMIRQFKQRQEAMQQQQQQQQGKSMLSNIQQQQSPHGLDQMHSGPPTFQQDPSMQMSREQALRQQQQQQQQQQMLMNQQHMVNPMNQNLAQQQTMPLQSPHPSQQPQQQPQQSQQSQQSQEAPYKRGVPNQVSPPTVSAQNMGIPGGLPMNKIPSRMPSIPGVPAVVGGASASPSMGASGIPTGINMPMGNMNATPAPNMSPGNQQIPPNQFSRYPQLQQTNPNVNLSFPAVPPSAQNLLSKVPMKQLASFDEWSKKLKSQGKPVPLDTEVYETTIQKDAMFLANHARQSHEHKIEVESMNKDLQHYNQIKQLRMNSIQLSAKNQMNNSIWGEGYQGYGNGITNAMTKLILPTRDYTDNAINSRVMSQDNLAKNYIPIRLEFDQERDQFKLRDTFLWDLNETILTVEDFTQQLLEDYKFIPRVHYHTIVSVIKEQIAEYQQKPLKTVGELRIPIKIDIIINNTQLTDQFEWDILNSEEGDPEEFASCMCDELYLPGEFGTAIAHSIREQTQMYLKALNAAGWNYDGTPINDENIRSHCLPALRLVSKDYQMVDDFFSILRNPTTVSDFSPQLIKLTELEVERMDKELERESRRKRRHNYNEDVQQAIGSGGVFSASSASTFGPLGSASTGSGGSRGFTSSRRTAAHTGRGTSMLDLSDIPKTFRTPAPSSILPGAVDLGVSEIYEYDEVFVNKTQIPNPDYKPPTPEPVSNDLVTYHHDPLEGTFNVTIRLLD</sequence>
<dbReference type="PANTHER" id="PTHR10019">
    <property type="entry name" value="SNF5"/>
    <property type="match status" value="1"/>
</dbReference>
<name>A0ABP0ZQC6_9ASCO</name>
<dbReference type="RefSeq" id="XP_066830468.1">
    <property type="nucleotide sequence ID" value="XM_066973651.1"/>
</dbReference>
<keyword evidence="5" id="KW-0539">Nucleus</keyword>
<feature type="compositionally biased region" description="Polar residues" evidence="6">
    <location>
        <begin position="155"/>
        <end position="166"/>
    </location>
</feature>
<evidence type="ECO:0000313" key="7">
    <source>
        <dbReference type="EMBL" id="CAK9439381.1"/>
    </source>
</evidence>
<comment type="similarity">
    <text evidence="2">Belongs to the SNF5 family.</text>
</comment>
<feature type="compositionally biased region" description="Low complexity" evidence="6">
    <location>
        <begin position="89"/>
        <end position="100"/>
    </location>
</feature>
<feature type="compositionally biased region" description="Low complexity" evidence="6">
    <location>
        <begin position="123"/>
        <end position="145"/>
    </location>
</feature>
<proteinExistence type="inferred from homology"/>
<evidence type="ECO:0000256" key="1">
    <source>
        <dbReference type="ARBA" id="ARBA00004123"/>
    </source>
</evidence>
<keyword evidence="3" id="KW-0805">Transcription regulation</keyword>
<evidence type="ECO:0000256" key="3">
    <source>
        <dbReference type="ARBA" id="ARBA00023015"/>
    </source>
</evidence>
<accession>A0ABP0ZQC6</accession>
<evidence type="ECO:0000256" key="6">
    <source>
        <dbReference type="SAM" id="MobiDB-lite"/>
    </source>
</evidence>